<name>A0A8S5VXH3_9CAUD</name>
<dbReference type="EMBL" id="BK024705">
    <property type="protein sequence ID" value="DAI05947.1"/>
    <property type="molecule type" value="Genomic_DNA"/>
</dbReference>
<proteinExistence type="predicted"/>
<protein>
    <submittedName>
        <fullName evidence="1">Uncharacterized protein</fullName>
    </submittedName>
</protein>
<sequence length="34" mass="4244">MQTFATDKTYFVTRIMRLWCAIFTRTRFHAIWQC</sequence>
<accession>A0A8S5VXH3</accession>
<organism evidence="1">
    <name type="scientific">Ackermannviridae sp</name>
    <dbReference type="NCBI Taxonomy" id="2831612"/>
    <lineage>
        <taxon>Viruses</taxon>
        <taxon>Duplodnaviria</taxon>
        <taxon>Heunggongvirae</taxon>
        <taxon>Uroviricota</taxon>
        <taxon>Caudoviricetes</taxon>
        <taxon>Pantevenvirales</taxon>
        <taxon>Ackermannviridae</taxon>
    </lineage>
</organism>
<reference evidence="1" key="1">
    <citation type="journal article" date="2021" name="Proc. Natl. Acad. Sci. U.S.A.">
        <title>A Catalog of Tens of Thousands of Viruses from Human Metagenomes Reveals Hidden Associations with Chronic Diseases.</title>
        <authorList>
            <person name="Tisza M.J."/>
            <person name="Buck C.B."/>
        </authorList>
    </citation>
    <scope>NUCLEOTIDE SEQUENCE</scope>
    <source>
        <strain evidence="1">CtcFy9</strain>
    </source>
</reference>
<evidence type="ECO:0000313" key="1">
    <source>
        <dbReference type="EMBL" id="DAI05947.1"/>
    </source>
</evidence>